<dbReference type="GeneID" id="117289968"/>
<evidence type="ECO:0000313" key="2">
    <source>
        <dbReference type="EMBL" id="ALJ99977.1"/>
    </source>
</evidence>
<proteinExistence type="evidence at transcript level"/>
<organism evidence="2">
    <name type="scientific">Asterias rubens</name>
    <name type="common">Common European starfish</name>
    <name type="synonym">Asterias vulgaris</name>
    <dbReference type="NCBI Taxonomy" id="7604"/>
    <lineage>
        <taxon>Eukaryota</taxon>
        <taxon>Metazoa</taxon>
        <taxon>Echinodermata</taxon>
        <taxon>Eleutherozoa</taxon>
        <taxon>Asterozoa</taxon>
        <taxon>Asteroidea</taxon>
        <taxon>Forcipulatacea</taxon>
        <taxon>Forcipulatida</taxon>
        <taxon>Asteriidae</taxon>
        <taxon>Asterias</taxon>
    </lineage>
</organism>
<reference evidence="2" key="1">
    <citation type="submission" date="2015-08" db="EMBL/GenBank/DDBJ databases">
        <authorList>
            <person name="Babu N.S."/>
            <person name="Beckwith C.J."/>
            <person name="Beseler K.G."/>
            <person name="Brison A."/>
            <person name="Carone J.V."/>
            <person name="Caskin T.P."/>
            <person name="Diamond M."/>
            <person name="Durham M.E."/>
            <person name="Foxe J.M."/>
            <person name="Go M."/>
            <person name="Henderson B.A."/>
            <person name="Jones I.B."/>
            <person name="McGettigan J.A."/>
            <person name="Micheletti S.J."/>
            <person name="Nasrallah M.E."/>
            <person name="Ortiz D."/>
            <person name="Piller C.R."/>
            <person name="Privatt S.R."/>
            <person name="Schneider S.L."/>
            <person name="Sharp S."/>
            <person name="Smith T.C."/>
            <person name="Stanton J.D."/>
            <person name="Ullery H.E."/>
            <person name="Wilson R.J."/>
            <person name="Serrano M.G."/>
            <person name="Buck G."/>
            <person name="Lee V."/>
            <person name="Wang Y."/>
            <person name="Carvalho R."/>
            <person name="Voegtly L."/>
            <person name="Shi R."/>
            <person name="Duckworth R."/>
            <person name="Johnson A."/>
            <person name="Loviza R."/>
            <person name="Walstead R."/>
            <person name="Shah Z."/>
            <person name="Kiflezghi M."/>
            <person name="Wade K."/>
            <person name="Ball S.L."/>
            <person name="Bradley K.W."/>
            <person name="Asai D.J."/>
            <person name="Bowman C.A."/>
            <person name="Russell D.A."/>
            <person name="Pope W.H."/>
            <person name="Jacobs-Sera D."/>
            <person name="Hendrix R.W."/>
            <person name="Hatfull G.F."/>
        </authorList>
    </citation>
    <scope>NUCLEOTIDE SEQUENCE</scope>
    <source>
        <tissue evidence="2">Radial nerve</tissue>
    </source>
</reference>
<dbReference type="AlphaFoldDB" id="A0A0U2IWK8"/>
<sequence length="111" mass="12501">MKSILCICAIALLVEVVIGAPFAEMAGDMSDEDSQLFSKRVRDIISPLSHDLDKRKANLCAMDCFSCFKMIRNVSPDQCVTGCQKKSISDGSYSYDRMWNRCSSYLTGRRR</sequence>
<accession>A0A0U2IWK8</accession>
<dbReference type="OMA" id="RAILCIC"/>
<name>A0A0U2IWK8_ASTRU</name>
<keyword evidence="1" id="KW-0732">Signal</keyword>
<evidence type="ECO:0000256" key="1">
    <source>
        <dbReference type="SAM" id="SignalP"/>
    </source>
</evidence>
<dbReference type="EMBL" id="KT601735">
    <property type="protein sequence ID" value="ALJ99977.1"/>
    <property type="molecule type" value="mRNA"/>
</dbReference>
<feature type="signal peptide" evidence="1">
    <location>
        <begin position="1"/>
        <end position="19"/>
    </location>
</feature>
<feature type="chain" id="PRO_5006830728" evidence="1">
    <location>
        <begin position="20"/>
        <end position="111"/>
    </location>
</feature>
<protein>
    <submittedName>
        <fullName evidence="2">Arnp15a</fullName>
    </submittedName>
</protein>
<dbReference type="RefSeq" id="XP_033627068.1">
    <property type="nucleotide sequence ID" value="XM_033771177.1"/>
</dbReference>